<dbReference type="EMBL" id="VSSQ01086623">
    <property type="protein sequence ID" value="MPN33890.1"/>
    <property type="molecule type" value="Genomic_DNA"/>
</dbReference>
<reference evidence="1" key="1">
    <citation type="submission" date="2019-08" db="EMBL/GenBank/DDBJ databases">
        <authorList>
            <person name="Kucharzyk K."/>
            <person name="Murdoch R.W."/>
            <person name="Higgins S."/>
            <person name="Loffler F."/>
        </authorList>
    </citation>
    <scope>NUCLEOTIDE SEQUENCE</scope>
</reference>
<gene>
    <name evidence="1" type="ORF">SDC9_181382</name>
</gene>
<comment type="caution">
    <text evidence="1">The sequence shown here is derived from an EMBL/GenBank/DDBJ whole genome shotgun (WGS) entry which is preliminary data.</text>
</comment>
<organism evidence="1">
    <name type="scientific">bioreactor metagenome</name>
    <dbReference type="NCBI Taxonomy" id="1076179"/>
    <lineage>
        <taxon>unclassified sequences</taxon>
        <taxon>metagenomes</taxon>
        <taxon>ecological metagenomes</taxon>
    </lineage>
</organism>
<proteinExistence type="predicted"/>
<name>A0A645H5B3_9ZZZZ</name>
<sequence>MHVQLVLFNLLLANAECVAFFCAVLLAHRCVRVAGGADNRLERGNDCGLLHVHGNLRHLAVFLSARCFNDYAVVFVKLKFQRIEIIDASARFESYANHFHVFKLLTISACENARKSGVSLCVSLSVLRK</sequence>
<dbReference type="AlphaFoldDB" id="A0A645H5B3"/>
<protein>
    <submittedName>
        <fullName evidence="1">Uncharacterized protein</fullName>
    </submittedName>
</protein>
<evidence type="ECO:0000313" key="1">
    <source>
        <dbReference type="EMBL" id="MPN33890.1"/>
    </source>
</evidence>
<accession>A0A645H5B3</accession>